<dbReference type="GO" id="GO:0005520">
    <property type="term" value="F:insulin-like growth factor binding"/>
    <property type="evidence" value="ECO:0007669"/>
    <property type="project" value="InterPro"/>
</dbReference>
<keyword evidence="2" id="KW-0964">Secreted</keyword>
<dbReference type="Gene3D" id="4.10.40.20">
    <property type="match status" value="1"/>
</dbReference>
<evidence type="ECO:0000313" key="11">
    <source>
        <dbReference type="Proteomes" id="UP000264840"/>
    </source>
</evidence>
<keyword evidence="5" id="KW-0393">Immunoglobulin domain</keyword>
<dbReference type="InterPro" id="IPR013783">
    <property type="entry name" value="Ig-like_fold"/>
</dbReference>
<dbReference type="Gene3D" id="2.60.40.10">
    <property type="entry name" value="Immunoglobulins"/>
    <property type="match status" value="1"/>
</dbReference>
<dbReference type="GeneTree" id="ENSGT00530000063555"/>
<dbReference type="InterPro" id="IPR036058">
    <property type="entry name" value="Kazal_dom_sf"/>
</dbReference>
<accession>A0A3Q2VUX9</accession>
<dbReference type="AlphaFoldDB" id="A0A3Q2VUX9"/>
<dbReference type="SUPFAM" id="SSF100895">
    <property type="entry name" value="Kazal-type serine protease inhibitors"/>
    <property type="match status" value="1"/>
</dbReference>
<dbReference type="InterPro" id="IPR009030">
    <property type="entry name" value="Growth_fac_rcpt_cys_sf"/>
</dbReference>
<dbReference type="Pfam" id="PF07648">
    <property type="entry name" value="Kazal_2"/>
    <property type="match status" value="1"/>
</dbReference>
<dbReference type="PROSITE" id="PS51323">
    <property type="entry name" value="IGFBP_N_2"/>
    <property type="match status" value="1"/>
</dbReference>
<dbReference type="InterPro" id="IPR002350">
    <property type="entry name" value="Kazal_dom"/>
</dbReference>
<dbReference type="PANTHER" id="PTHR14186">
    <property type="entry name" value="INSULIN-LIKE GROWTH FACTOR BINDING PROTEIN-RELATED"/>
    <property type="match status" value="1"/>
</dbReference>
<dbReference type="PROSITE" id="PS51465">
    <property type="entry name" value="KAZAL_2"/>
    <property type="match status" value="1"/>
</dbReference>
<dbReference type="GO" id="GO:0005615">
    <property type="term" value="C:extracellular space"/>
    <property type="evidence" value="ECO:0007669"/>
    <property type="project" value="TreeGrafter"/>
</dbReference>
<evidence type="ECO:0000256" key="1">
    <source>
        <dbReference type="ARBA" id="ARBA00004613"/>
    </source>
</evidence>
<dbReference type="STRING" id="8153.ENSHBUP00000015554"/>
<evidence type="ECO:0000259" key="8">
    <source>
        <dbReference type="PROSITE" id="PS51323"/>
    </source>
</evidence>
<dbReference type="OMA" id="REVWNIT"/>
<sequence>MKSFCLLSLILPVLSVQDSAPLGCGSCDLAQCAPLPAEGCAAGSLVDSCGCCSVCAAAEGELCGGRRSAARRCGSGLECVRSGNKKNKMGVCVCKSKYEVCGTNGVTYTNTCALKTAGLRAQSEGKESVNMQNKGRCGSAPLIVTPPGEVYNVSGSQVYLSCEVVGVPTPVLTWKKVSLCAIIQQLVTHLRCILFFSIKRNTQRFRRDSTEVFAFLFAADFLFPAAANRNNQSSPPGNIKQEIILI</sequence>
<dbReference type="SUPFAM" id="SSF57184">
    <property type="entry name" value="Growth factor receptor domain"/>
    <property type="match status" value="1"/>
</dbReference>
<dbReference type="SMART" id="SM00280">
    <property type="entry name" value="KAZAL"/>
    <property type="match status" value="1"/>
</dbReference>
<dbReference type="SUPFAM" id="SSF48726">
    <property type="entry name" value="Immunoglobulin"/>
    <property type="match status" value="1"/>
</dbReference>
<evidence type="ECO:0000259" key="9">
    <source>
        <dbReference type="PROSITE" id="PS51465"/>
    </source>
</evidence>
<protein>
    <submittedName>
        <fullName evidence="10">Insulin-like growth factor binding protein 7</fullName>
    </submittedName>
</protein>
<dbReference type="InterPro" id="IPR011390">
    <property type="entry name" value="IGFBP_rP_mac25"/>
</dbReference>
<feature type="chain" id="PRO_5018548046" evidence="6">
    <location>
        <begin position="16"/>
        <end position="246"/>
    </location>
</feature>
<comment type="subcellular location">
    <subcellularLocation>
        <location evidence="1">Secreted</location>
    </subcellularLocation>
</comment>
<evidence type="ECO:0000256" key="6">
    <source>
        <dbReference type="SAM" id="SignalP"/>
    </source>
</evidence>
<dbReference type="Proteomes" id="UP000264840">
    <property type="component" value="Unplaced"/>
</dbReference>
<reference evidence="10" key="2">
    <citation type="submission" date="2025-09" db="UniProtKB">
        <authorList>
            <consortium name="Ensembl"/>
        </authorList>
    </citation>
    <scope>IDENTIFICATION</scope>
</reference>
<dbReference type="InterPro" id="IPR007110">
    <property type="entry name" value="Ig-like_dom"/>
</dbReference>
<dbReference type="Gene3D" id="3.30.60.30">
    <property type="match status" value="1"/>
</dbReference>
<feature type="domain" description="IGFBP N-terminal" evidence="8">
    <location>
        <begin position="20"/>
        <end position="95"/>
    </location>
</feature>
<name>A0A3Q2VUX9_HAPBU</name>
<organism evidence="10 11">
    <name type="scientific">Haplochromis burtoni</name>
    <name type="common">Burton's mouthbrooder</name>
    <name type="synonym">Chromis burtoni</name>
    <dbReference type="NCBI Taxonomy" id="8153"/>
    <lineage>
        <taxon>Eukaryota</taxon>
        <taxon>Metazoa</taxon>
        <taxon>Chordata</taxon>
        <taxon>Craniata</taxon>
        <taxon>Vertebrata</taxon>
        <taxon>Euteleostomi</taxon>
        <taxon>Actinopterygii</taxon>
        <taxon>Neopterygii</taxon>
        <taxon>Teleostei</taxon>
        <taxon>Neoteleostei</taxon>
        <taxon>Acanthomorphata</taxon>
        <taxon>Ovalentaria</taxon>
        <taxon>Cichlomorphae</taxon>
        <taxon>Cichliformes</taxon>
        <taxon>Cichlidae</taxon>
        <taxon>African cichlids</taxon>
        <taxon>Pseudocrenilabrinae</taxon>
        <taxon>Haplochromini</taxon>
        <taxon>Haplochromis</taxon>
    </lineage>
</organism>
<evidence type="ECO:0000256" key="2">
    <source>
        <dbReference type="ARBA" id="ARBA00022525"/>
    </source>
</evidence>
<dbReference type="Ensembl" id="ENSHBUT00000023871.1">
    <property type="protein sequence ID" value="ENSHBUP00000015554.1"/>
    <property type="gene ID" value="ENSHBUG00000017446.1"/>
</dbReference>
<proteinExistence type="predicted"/>
<dbReference type="Pfam" id="PF00219">
    <property type="entry name" value="IGFBP"/>
    <property type="match status" value="1"/>
</dbReference>
<dbReference type="CDD" id="cd00104">
    <property type="entry name" value="KAZAL_FS"/>
    <property type="match status" value="1"/>
</dbReference>
<feature type="signal peptide" evidence="6">
    <location>
        <begin position="1"/>
        <end position="15"/>
    </location>
</feature>
<dbReference type="GO" id="GO:0001558">
    <property type="term" value="P:regulation of cell growth"/>
    <property type="evidence" value="ECO:0007669"/>
    <property type="project" value="InterPro"/>
</dbReference>
<evidence type="ECO:0000256" key="3">
    <source>
        <dbReference type="ARBA" id="ARBA00022729"/>
    </source>
</evidence>
<keyword evidence="4" id="KW-1015">Disulfide bond</keyword>
<dbReference type="SMART" id="SM00121">
    <property type="entry name" value="IB"/>
    <property type="match status" value="1"/>
</dbReference>
<dbReference type="PROSITE" id="PS50835">
    <property type="entry name" value="IG_LIKE"/>
    <property type="match status" value="1"/>
</dbReference>
<feature type="domain" description="Kazal-like" evidence="9">
    <location>
        <begin position="86"/>
        <end position="139"/>
    </location>
</feature>
<reference evidence="10" key="1">
    <citation type="submission" date="2025-08" db="UniProtKB">
        <authorList>
            <consortium name="Ensembl"/>
        </authorList>
    </citation>
    <scope>IDENTIFICATION</scope>
</reference>
<dbReference type="PANTHER" id="PTHR14186:SF19">
    <property type="entry name" value="INSULIN-LIKE GROWTH FACTOR-BINDING PROTEIN 7"/>
    <property type="match status" value="1"/>
</dbReference>
<feature type="domain" description="Ig-like" evidence="7">
    <location>
        <begin position="141"/>
        <end position="176"/>
    </location>
</feature>
<evidence type="ECO:0000256" key="4">
    <source>
        <dbReference type="ARBA" id="ARBA00023157"/>
    </source>
</evidence>
<keyword evidence="11" id="KW-1185">Reference proteome</keyword>
<evidence type="ECO:0000259" key="7">
    <source>
        <dbReference type="PROSITE" id="PS50835"/>
    </source>
</evidence>
<keyword evidence="3 6" id="KW-0732">Signal</keyword>
<dbReference type="GO" id="GO:0009966">
    <property type="term" value="P:regulation of signal transduction"/>
    <property type="evidence" value="ECO:0007669"/>
    <property type="project" value="TreeGrafter"/>
</dbReference>
<evidence type="ECO:0000313" key="10">
    <source>
        <dbReference type="Ensembl" id="ENSHBUP00000015554.1"/>
    </source>
</evidence>
<dbReference type="InterPro" id="IPR036179">
    <property type="entry name" value="Ig-like_dom_sf"/>
</dbReference>
<dbReference type="InterPro" id="IPR000867">
    <property type="entry name" value="IGFBP-like"/>
</dbReference>
<evidence type="ECO:0000256" key="5">
    <source>
        <dbReference type="ARBA" id="ARBA00023319"/>
    </source>
</evidence>